<dbReference type="PANTHER" id="PTHR42080:SF3">
    <property type="entry name" value="SRR1-LIKE DOMAIN-CONTAINING PROTEIN"/>
    <property type="match status" value="1"/>
</dbReference>
<evidence type="ECO:0000313" key="2">
    <source>
        <dbReference type="EMBL" id="KAL2793468.1"/>
    </source>
</evidence>
<dbReference type="InterPro" id="IPR012942">
    <property type="entry name" value="SRR1-like"/>
</dbReference>
<dbReference type="PANTHER" id="PTHR42080">
    <property type="entry name" value="SRR1 DOMAIN-CONTAINING PROTEIN"/>
    <property type="match status" value="1"/>
</dbReference>
<proteinExistence type="predicted"/>
<protein>
    <recommendedName>
        <fullName evidence="1">SRR1-like domain-containing protein</fullName>
    </recommendedName>
</protein>
<feature type="domain" description="SRR1-like" evidence="1">
    <location>
        <begin position="188"/>
        <end position="322"/>
    </location>
</feature>
<dbReference type="Proteomes" id="UP001610563">
    <property type="component" value="Unassembled WGS sequence"/>
</dbReference>
<keyword evidence="3" id="KW-1185">Reference proteome</keyword>
<accession>A0ABR4G3C6</accession>
<comment type="caution">
    <text evidence="2">The sequence shown here is derived from an EMBL/GenBank/DDBJ whole genome shotgun (WGS) entry which is preliminary data.</text>
</comment>
<evidence type="ECO:0000259" key="1">
    <source>
        <dbReference type="Pfam" id="PF07985"/>
    </source>
</evidence>
<reference evidence="2 3" key="1">
    <citation type="submission" date="2024-07" db="EMBL/GenBank/DDBJ databases">
        <title>Section-level genome sequencing and comparative genomics of Aspergillus sections Usti and Cavernicolus.</title>
        <authorList>
            <consortium name="Lawrence Berkeley National Laboratory"/>
            <person name="Nybo J.L."/>
            <person name="Vesth T.C."/>
            <person name="Theobald S."/>
            <person name="Frisvad J.C."/>
            <person name="Larsen T.O."/>
            <person name="Kjaerboelling I."/>
            <person name="Rothschild-Mancinelli K."/>
            <person name="Lyhne E.K."/>
            <person name="Kogle M.E."/>
            <person name="Barry K."/>
            <person name="Clum A."/>
            <person name="Na H."/>
            <person name="Ledsgaard L."/>
            <person name="Lin J."/>
            <person name="Lipzen A."/>
            <person name="Kuo A."/>
            <person name="Riley R."/>
            <person name="Mondo S."/>
            <person name="Labutti K."/>
            <person name="Haridas S."/>
            <person name="Pangalinan J."/>
            <person name="Salamov A.A."/>
            <person name="Simmons B.A."/>
            <person name="Magnuson J.K."/>
            <person name="Chen J."/>
            <person name="Drula E."/>
            <person name="Henrissat B."/>
            <person name="Wiebenga A."/>
            <person name="Lubbers R.J."/>
            <person name="Gomes A.C."/>
            <person name="Makela M.R."/>
            <person name="Stajich J."/>
            <person name="Grigoriev I.V."/>
            <person name="Mortensen U.H."/>
            <person name="De Vries R.P."/>
            <person name="Baker S.E."/>
            <person name="Andersen M.R."/>
        </authorList>
    </citation>
    <scope>NUCLEOTIDE SEQUENCE [LARGE SCALE GENOMIC DNA]</scope>
    <source>
        <strain evidence="2 3">CBS 209.92</strain>
    </source>
</reference>
<organism evidence="2 3">
    <name type="scientific">Aspergillus keveii</name>
    <dbReference type="NCBI Taxonomy" id="714993"/>
    <lineage>
        <taxon>Eukaryota</taxon>
        <taxon>Fungi</taxon>
        <taxon>Dikarya</taxon>
        <taxon>Ascomycota</taxon>
        <taxon>Pezizomycotina</taxon>
        <taxon>Eurotiomycetes</taxon>
        <taxon>Eurotiomycetidae</taxon>
        <taxon>Eurotiales</taxon>
        <taxon>Aspergillaceae</taxon>
        <taxon>Aspergillus</taxon>
        <taxon>Aspergillus subgen. Nidulantes</taxon>
    </lineage>
</organism>
<gene>
    <name evidence="2" type="ORF">BJX66DRAFT_305943</name>
</gene>
<name>A0ABR4G3C6_9EURO</name>
<evidence type="ECO:0000313" key="3">
    <source>
        <dbReference type="Proteomes" id="UP001610563"/>
    </source>
</evidence>
<sequence length="377" mass="42111">MAPITMDCLPLQPAPISLPKDAPSPDDTHTMGLSIPDDFDDGEILARIHLKLERLARLYASGKPLFPRHLLADLDAQIDQGNEEVHIDDLDDVSHTYSLKVPAWCSDFERTTYRIGYSSIQNLTCIHPSFPEISLRDTSPISICYTSSAEYPQSPLPEVQAAFAASKRKWEASETCAALKTHLTQLERKMIRPVRKIVAFGLGTLTGLEDECHSARALAQHAALGSMVEVLGKRRPQQNNPSPNTTSNVKVYVQDPAYTDVDIALLHSIGITPLDDPKGFLEIDAETLVFSVSPNVPVKQVVADVCWPAAMIWNTVIPEEKENVRWEKQVRGGEEFWVVPFTTDPDSARVRRMVREYTSVPLRDSNEYFGDLTIYAR</sequence>
<dbReference type="Pfam" id="PF07985">
    <property type="entry name" value="SRR1"/>
    <property type="match status" value="1"/>
</dbReference>
<dbReference type="EMBL" id="JBFTWV010000057">
    <property type="protein sequence ID" value="KAL2793468.1"/>
    <property type="molecule type" value="Genomic_DNA"/>
</dbReference>